<protein>
    <submittedName>
        <fullName evidence="1">(northern house mosquito) hypothetical protein</fullName>
    </submittedName>
</protein>
<dbReference type="EMBL" id="HBUE01207638">
    <property type="protein sequence ID" value="CAG6532962.1"/>
    <property type="molecule type" value="Transcribed_RNA"/>
</dbReference>
<name>A0A8D8K3G0_CULPI</name>
<dbReference type="EMBL" id="HBUE01313945">
    <property type="protein sequence ID" value="CAG6584834.1"/>
    <property type="molecule type" value="Transcribed_RNA"/>
</dbReference>
<sequence>MLDPGGHRFLFGFVPVAGHDDSHLVAFAQPFDHVLNLGVEVVLRDSGAEREQFVPLDGRFRFAAFFLLPAFQILVEVFRAGHQFINRPLRFQIQIDYFDQLQVASLGNPLGLIQVHDLHGLILSDEGYFGGCFWLLGGRSCRQRFIVRGFGGL</sequence>
<reference evidence="1" key="1">
    <citation type="submission" date="2021-05" db="EMBL/GenBank/DDBJ databases">
        <authorList>
            <person name="Alioto T."/>
            <person name="Alioto T."/>
            <person name="Gomez Garrido J."/>
        </authorList>
    </citation>
    <scope>NUCLEOTIDE SEQUENCE</scope>
</reference>
<organism evidence="1">
    <name type="scientific">Culex pipiens</name>
    <name type="common">House mosquito</name>
    <dbReference type="NCBI Taxonomy" id="7175"/>
    <lineage>
        <taxon>Eukaryota</taxon>
        <taxon>Metazoa</taxon>
        <taxon>Ecdysozoa</taxon>
        <taxon>Arthropoda</taxon>
        <taxon>Hexapoda</taxon>
        <taxon>Insecta</taxon>
        <taxon>Pterygota</taxon>
        <taxon>Neoptera</taxon>
        <taxon>Endopterygota</taxon>
        <taxon>Diptera</taxon>
        <taxon>Nematocera</taxon>
        <taxon>Culicoidea</taxon>
        <taxon>Culicidae</taxon>
        <taxon>Culicinae</taxon>
        <taxon>Culicini</taxon>
        <taxon>Culex</taxon>
        <taxon>Culex</taxon>
    </lineage>
</organism>
<proteinExistence type="predicted"/>
<evidence type="ECO:0000313" key="1">
    <source>
        <dbReference type="EMBL" id="CAG6584834.1"/>
    </source>
</evidence>
<dbReference type="AlphaFoldDB" id="A0A8D8K3G0"/>
<accession>A0A8D8K3G0</accession>